<comment type="caution">
    <text evidence="1">The sequence shown here is derived from an EMBL/GenBank/DDBJ whole genome shotgun (WGS) entry which is preliminary data.</text>
</comment>
<reference evidence="1 2" key="1">
    <citation type="submission" date="2019-06" db="EMBL/GenBank/DDBJ databases">
        <title>Genome Sequence of the Brown Rot Fungal Pathogen Monilinia laxa.</title>
        <authorList>
            <person name="De Miccolis Angelini R.M."/>
            <person name="Landi L."/>
            <person name="Abate D."/>
            <person name="Pollastro S."/>
            <person name="Romanazzi G."/>
            <person name="Faretra F."/>
        </authorList>
    </citation>
    <scope>NUCLEOTIDE SEQUENCE [LARGE SCALE GENOMIC DNA]</scope>
    <source>
        <strain evidence="1 2">Mlax316</strain>
    </source>
</reference>
<dbReference type="Gene3D" id="1.20.1280.140">
    <property type="match status" value="1"/>
</dbReference>
<proteinExistence type="predicted"/>
<organism evidence="1 2">
    <name type="scientific">Monilinia laxa</name>
    <name type="common">Brown rot fungus</name>
    <name type="synonym">Sclerotinia laxa</name>
    <dbReference type="NCBI Taxonomy" id="61186"/>
    <lineage>
        <taxon>Eukaryota</taxon>
        <taxon>Fungi</taxon>
        <taxon>Dikarya</taxon>
        <taxon>Ascomycota</taxon>
        <taxon>Pezizomycotina</taxon>
        <taxon>Leotiomycetes</taxon>
        <taxon>Helotiales</taxon>
        <taxon>Sclerotiniaceae</taxon>
        <taxon>Monilinia</taxon>
    </lineage>
</organism>
<name>A0A5N6JUM0_MONLA</name>
<protein>
    <submittedName>
        <fullName evidence="1">Uncharacterized protein</fullName>
    </submittedName>
</protein>
<gene>
    <name evidence="1" type="ORF">EYC80_007417</name>
</gene>
<dbReference type="EMBL" id="VIGI01000012">
    <property type="protein sequence ID" value="KAB8293057.1"/>
    <property type="molecule type" value="Genomic_DNA"/>
</dbReference>
<sequence>MNEIQPLITSIPFKLSEINEILRKGPALSYFNALSLGLKSSDLCSTINKTVAIYEEGFIPTESEAEILLEAMTKIVELTESQLYLLVDMKPVFDKLWVAGLAKKDTVSLGIASANLSGAMIKVVPEQMKDQSQALENRRKVAFGRVLAAYGNEKDVEEVEG</sequence>
<evidence type="ECO:0000313" key="1">
    <source>
        <dbReference type="EMBL" id="KAB8293057.1"/>
    </source>
</evidence>
<keyword evidence="2" id="KW-1185">Reference proteome</keyword>
<evidence type="ECO:0000313" key="2">
    <source>
        <dbReference type="Proteomes" id="UP000326757"/>
    </source>
</evidence>
<dbReference type="AlphaFoldDB" id="A0A5N6JUM0"/>
<dbReference type="Proteomes" id="UP000326757">
    <property type="component" value="Unassembled WGS sequence"/>
</dbReference>
<accession>A0A5N6JUM0</accession>
<dbReference type="OrthoDB" id="4841197at2759"/>